<reference evidence="2" key="1">
    <citation type="journal article" date="2019" name="Int. J. Syst. Evol. Microbiol.">
        <title>The Global Catalogue of Microorganisms (GCM) 10K type strain sequencing project: providing services to taxonomists for standard genome sequencing and annotation.</title>
        <authorList>
            <consortium name="The Broad Institute Genomics Platform"/>
            <consortium name="The Broad Institute Genome Sequencing Center for Infectious Disease"/>
            <person name="Wu L."/>
            <person name="Ma J."/>
        </authorList>
    </citation>
    <scope>NUCLEOTIDE SEQUENCE [LARGE SCALE GENOMIC DNA]</scope>
    <source>
        <strain evidence="2">JCM 17986</strain>
    </source>
</reference>
<comment type="caution">
    <text evidence="1">The sequence shown here is derived from an EMBL/GenBank/DDBJ whole genome shotgun (WGS) entry which is preliminary data.</text>
</comment>
<dbReference type="RefSeq" id="WP_345677411.1">
    <property type="nucleotide sequence ID" value="NZ_BAABHS010000015.1"/>
</dbReference>
<evidence type="ECO:0000313" key="2">
    <source>
        <dbReference type="Proteomes" id="UP001500466"/>
    </source>
</evidence>
<dbReference type="EMBL" id="BAABHS010000015">
    <property type="protein sequence ID" value="GAA4973481.1"/>
    <property type="molecule type" value="Genomic_DNA"/>
</dbReference>
<dbReference type="Proteomes" id="UP001500466">
    <property type="component" value="Unassembled WGS sequence"/>
</dbReference>
<protein>
    <submittedName>
        <fullName evidence="1">Uncharacterized protein</fullName>
    </submittedName>
</protein>
<sequence length="72" mass="7292">MLATHTTTAPAPAAGADTLPAAGLDADFDRYRHVVAAIFDGHRRAVGASSCSCGAAGPCPQEALAAELLDWI</sequence>
<accession>A0ABP9HL48</accession>
<keyword evidence="2" id="KW-1185">Reference proteome</keyword>
<organism evidence="1 2">
    <name type="scientific">Yinghuangia aomiensis</name>
    <dbReference type="NCBI Taxonomy" id="676205"/>
    <lineage>
        <taxon>Bacteria</taxon>
        <taxon>Bacillati</taxon>
        <taxon>Actinomycetota</taxon>
        <taxon>Actinomycetes</taxon>
        <taxon>Kitasatosporales</taxon>
        <taxon>Streptomycetaceae</taxon>
        <taxon>Yinghuangia</taxon>
    </lineage>
</organism>
<name>A0ABP9HL48_9ACTN</name>
<gene>
    <name evidence="1" type="ORF">GCM10023205_44980</name>
</gene>
<proteinExistence type="predicted"/>
<evidence type="ECO:0000313" key="1">
    <source>
        <dbReference type="EMBL" id="GAA4973481.1"/>
    </source>
</evidence>